<organism evidence="1 2">
    <name type="scientific">Thermoproteus sp. AZ2</name>
    <dbReference type="NCBI Taxonomy" id="1609232"/>
    <lineage>
        <taxon>Archaea</taxon>
        <taxon>Thermoproteota</taxon>
        <taxon>Thermoprotei</taxon>
        <taxon>Thermoproteales</taxon>
        <taxon>Thermoproteaceae</taxon>
        <taxon>Thermoproteus</taxon>
    </lineage>
</organism>
<gene>
    <name evidence="1" type="ORF">TU35_009535</name>
</gene>
<dbReference type="Proteomes" id="UP000033636">
    <property type="component" value="Unassembled WGS sequence"/>
</dbReference>
<accession>A0ACC6V3F7</accession>
<comment type="caution">
    <text evidence="1">The sequence shown here is derived from an EMBL/GenBank/DDBJ whole genome shotgun (WGS) entry which is preliminary data.</text>
</comment>
<name>A0ACC6V3F7_9CREN</name>
<evidence type="ECO:0000313" key="2">
    <source>
        <dbReference type="Proteomes" id="UP000033636"/>
    </source>
</evidence>
<dbReference type="EMBL" id="JZWT02000035">
    <property type="protein sequence ID" value="MFB6491452.1"/>
    <property type="molecule type" value="Genomic_DNA"/>
</dbReference>
<sequence>MDALVLALIIAAFVLAVMMAAFIAVAKLLATPPEQGSVYCMELALRGQYNSSVGPCAVYGSTVYYVVPGH</sequence>
<protein>
    <submittedName>
        <fullName evidence="1">Uncharacterized protein</fullName>
    </submittedName>
</protein>
<reference evidence="1" key="1">
    <citation type="submission" date="2024-07" db="EMBL/GenBank/DDBJ databases">
        <title>Metagenome and Metagenome-Assembled Genomes of Archaea from a hot spring from the geothermal field of Los Azufres, Mexico.</title>
        <authorList>
            <person name="Marin-Paredes R."/>
            <person name="Martinez-Romero E."/>
            <person name="Servin-Garciduenas L.E."/>
        </authorList>
    </citation>
    <scope>NUCLEOTIDE SEQUENCE</scope>
</reference>
<evidence type="ECO:0000313" key="1">
    <source>
        <dbReference type="EMBL" id="MFB6491452.1"/>
    </source>
</evidence>
<proteinExistence type="predicted"/>